<comment type="caution">
    <text evidence="7">The sequence shown here is derived from an EMBL/GenBank/DDBJ whole genome shotgun (WGS) entry which is preliminary data.</text>
</comment>
<dbReference type="Proteomes" id="UP000606991">
    <property type="component" value="Unassembled WGS sequence"/>
</dbReference>
<evidence type="ECO:0000313" key="7">
    <source>
        <dbReference type="EMBL" id="PZR77845.1"/>
    </source>
</evidence>
<accession>A0A934N3Y9</accession>
<dbReference type="GO" id="GO:0046872">
    <property type="term" value="F:metal ion binding"/>
    <property type="evidence" value="ECO:0007669"/>
    <property type="project" value="UniProtKB-KW"/>
</dbReference>
<dbReference type="InterPro" id="IPR036280">
    <property type="entry name" value="Multihaem_cyt_sf"/>
</dbReference>
<dbReference type="GO" id="GO:0009055">
    <property type="term" value="F:electron transfer activity"/>
    <property type="evidence" value="ECO:0007669"/>
    <property type="project" value="InterPro"/>
</dbReference>
<evidence type="ECO:0000313" key="6">
    <source>
        <dbReference type="EMBL" id="MBJ7595116.1"/>
    </source>
</evidence>
<dbReference type="GO" id="GO:0020037">
    <property type="term" value="F:heme binding"/>
    <property type="evidence" value="ECO:0007669"/>
    <property type="project" value="InterPro"/>
</dbReference>
<evidence type="ECO:0000259" key="5">
    <source>
        <dbReference type="PROSITE" id="PS51007"/>
    </source>
</evidence>
<feature type="domain" description="Cytochrome c" evidence="5">
    <location>
        <begin position="230"/>
        <end position="333"/>
    </location>
</feature>
<dbReference type="InterPro" id="IPR009056">
    <property type="entry name" value="Cyt_c-like_dom"/>
</dbReference>
<dbReference type="AlphaFoldDB" id="A0A2W5Z4S7"/>
<keyword evidence="1 4" id="KW-0349">Heme</keyword>
<dbReference type="EMBL" id="JAEKNS010000100">
    <property type="protein sequence ID" value="MBJ7595116.1"/>
    <property type="molecule type" value="Genomic_DNA"/>
</dbReference>
<name>A0A2W5Z4S7_9BACT</name>
<dbReference type="Pfam" id="PF13442">
    <property type="entry name" value="Cytochrome_CBB3"/>
    <property type="match status" value="1"/>
</dbReference>
<reference evidence="7 8" key="1">
    <citation type="journal article" date="2017" name="Nature">
        <title>Atmospheric trace gases support primary production in Antarctic desert surface soil.</title>
        <authorList>
            <person name="Ji M."/>
            <person name="Greening C."/>
            <person name="Vanwonterghem I."/>
            <person name="Carere C.R."/>
            <person name="Bay S.K."/>
            <person name="Steen J.A."/>
            <person name="Montgomery K."/>
            <person name="Lines T."/>
            <person name="Beardall J."/>
            <person name="van Dorst J."/>
            <person name="Snape I."/>
            <person name="Stott M.B."/>
            <person name="Hugenholtz P."/>
            <person name="Ferrari B.C."/>
        </authorList>
    </citation>
    <scope>NUCLEOTIDE SEQUENCE [LARGE SCALE GENOMIC DNA]</scope>
    <source>
        <strain evidence="7">RRmetagenome_bin12</strain>
    </source>
</reference>
<evidence type="ECO:0000256" key="1">
    <source>
        <dbReference type="ARBA" id="ARBA00022617"/>
    </source>
</evidence>
<keyword evidence="2 4" id="KW-0479">Metal-binding</keyword>
<evidence type="ECO:0000256" key="3">
    <source>
        <dbReference type="ARBA" id="ARBA00023004"/>
    </source>
</evidence>
<reference evidence="7" key="2">
    <citation type="submission" date="2018-05" db="EMBL/GenBank/DDBJ databases">
        <authorList>
            <person name="Ferrari B."/>
        </authorList>
    </citation>
    <scope>NUCLEOTIDE SEQUENCE</scope>
    <source>
        <strain evidence="7">RRmetagenome_bin12</strain>
    </source>
</reference>
<sequence length="339" mass="37519">MNRWVFVILSALLIALVGIAAIRDSQDRDYLAIQQRYQSDHNDTGFNIQVQQIFPAFADAKRGDTFRVERCISCHVPDIGTIGPELAAQRLAQDFMKYQPNAQAVAAQNHYTLVHPAYIANGISVPSATKGFAPAMDYTQYGITGTGFAPYSVTGATTNAKQGYAVTPTTVLPGPLPAAVDPKALNPTQTNPSLQKVGIDQVGCIVCHNGSRLSLNQTDAHQNLIANPEYDFTSGAQLYYKYCVTCHGVQGEGGKGPPLSNQDRLGYFNEDYYYRCIEYGFTDFEHIGSIMPNWGSTATDFTYDPTRDKQRPGSRILSENQIQILIQFIRHWENYNTLP</sequence>
<evidence type="ECO:0000256" key="4">
    <source>
        <dbReference type="PROSITE-ProRule" id="PRU00433"/>
    </source>
</evidence>
<dbReference type="EMBL" id="QHBU01000281">
    <property type="protein sequence ID" value="PZR77845.1"/>
    <property type="molecule type" value="Genomic_DNA"/>
</dbReference>
<keyword evidence="3 4" id="KW-0408">Iron</keyword>
<dbReference type="SUPFAM" id="SSF48695">
    <property type="entry name" value="Multiheme cytochromes"/>
    <property type="match status" value="1"/>
</dbReference>
<organism evidence="7 8">
    <name type="scientific">Candidatus Aeolococcus gillhamiae</name>
    <dbReference type="NCBI Taxonomy" id="3127015"/>
    <lineage>
        <taxon>Bacteria</taxon>
        <taxon>Bacillati</taxon>
        <taxon>Candidatus Dormiibacterota</taxon>
        <taxon>Candidatus Dormibacteria</taxon>
        <taxon>Candidatus Aeolococcales</taxon>
        <taxon>Candidatus Aeolococcaceae</taxon>
        <taxon>Candidatus Aeolococcus</taxon>
    </lineage>
</organism>
<dbReference type="Proteomes" id="UP000248724">
    <property type="component" value="Unassembled WGS sequence"/>
</dbReference>
<feature type="domain" description="Cytochrome c" evidence="5">
    <location>
        <begin position="58"/>
        <end position="152"/>
    </location>
</feature>
<dbReference type="PROSITE" id="PS51007">
    <property type="entry name" value="CYTC"/>
    <property type="match status" value="2"/>
</dbReference>
<evidence type="ECO:0000313" key="8">
    <source>
        <dbReference type="Proteomes" id="UP000248724"/>
    </source>
</evidence>
<protein>
    <submittedName>
        <fullName evidence="6">Cytochrome c</fullName>
    </submittedName>
</protein>
<evidence type="ECO:0000256" key="2">
    <source>
        <dbReference type="ARBA" id="ARBA00022723"/>
    </source>
</evidence>
<accession>A0A2W5Z4S7</accession>
<proteinExistence type="predicted"/>
<gene>
    <name evidence="7" type="ORF">DLM65_14730</name>
    <name evidence="6" type="ORF">JF886_09695</name>
</gene>
<dbReference type="InterPro" id="IPR036909">
    <property type="entry name" value="Cyt_c-like_dom_sf"/>
</dbReference>
<reference evidence="6 9" key="3">
    <citation type="submission" date="2020-10" db="EMBL/GenBank/DDBJ databases">
        <title>Ca. Dormibacterota MAGs.</title>
        <authorList>
            <person name="Montgomery K."/>
        </authorList>
    </citation>
    <scope>NUCLEOTIDE SEQUENCE [LARGE SCALE GENOMIC DNA]</scope>
    <source>
        <strain evidence="6">SC8812_S17_18</strain>
    </source>
</reference>
<dbReference type="SUPFAM" id="SSF46626">
    <property type="entry name" value="Cytochrome c"/>
    <property type="match status" value="1"/>
</dbReference>
<dbReference type="Gene3D" id="1.10.760.10">
    <property type="entry name" value="Cytochrome c-like domain"/>
    <property type="match status" value="1"/>
</dbReference>
<evidence type="ECO:0000313" key="9">
    <source>
        <dbReference type="Proteomes" id="UP000606991"/>
    </source>
</evidence>